<dbReference type="EMBL" id="AEQV01000028">
    <property type="protein sequence ID" value="EGD10490.1"/>
    <property type="molecule type" value="Genomic_DNA"/>
</dbReference>
<evidence type="ECO:0000313" key="2">
    <source>
        <dbReference type="Proteomes" id="UP000003299"/>
    </source>
</evidence>
<name>F0BAN2_9XANT</name>
<sequence length="95" mass="10550">MDLSLRRLVSSGETPRPILASMDRSELRTHLEHLDAAVSALLKSSPDRCHFWQAFAGMADVIEDGAVTGDDAQFVSRRLDEILAWHGLENGDRDC</sequence>
<protein>
    <submittedName>
        <fullName evidence="1">Uncharacterized protein</fullName>
    </submittedName>
</protein>
<organism evidence="1 2">
    <name type="scientific">Xanthomonas vesicatoria ATCC 35937</name>
    <dbReference type="NCBI Taxonomy" id="925775"/>
    <lineage>
        <taxon>Bacteria</taxon>
        <taxon>Pseudomonadati</taxon>
        <taxon>Pseudomonadota</taxon>
        <taxon>Gammaproteobacteria</taxon>
        <taxon>Lysobacterales</taxon>
        <taxon>Lysobacteraceae</taxon>
        <taxon>Xanthomonas</taxon>
    </lineage>
</organism>
<proteinExistence type="predicted"/>
<dbReference type="Proteomes" id="UP000003299">
    <property type="component" value="Unassembled WGS sequence"/>
</dbReference>
<reference evidence="1 2" key="1">
    <citation type="journal article" date="2011" name="BMC Genomics">
        <title>Comparative genomics reveals diversity among xanthomonads infecting tomato and pepper.</title>
        <authorList>
            <person name="Potnis N."/>
            <person name="Krasileva K."/>
            <person name="Chow V."/>
            <person name="Almeida N.F."/>
            <person name="Patil P.B."/>
            <person name="Ryan R.P."/>
            <person name="Sharlach M."/>
            <person name="Behlau F."/>
            <person name="Dow J.M."/>
            <person name="Momol M.T."/>
            <person name="White F.F."/>
            <person name="Preston J.F."/>
            <person name="Vinatzer B.A."/>
            <person name="Koebnik R."/>
            <person name="Setubal J.C."/>
            <person name="Norman D.J."/>
            <person name="Staskawicz B.J."/>
            <person name="Jones J.B."/>
        </authorList>
    </citation>
    <scope>NUCLEOTIDE SEQUENCE [LARGE SCALE GENOMIC DNA]</scope>
    <source>
        <strain evidence="1 2">ATCC 35937</strain>
    </source>
</reference>
<evidence type="ECO:0000313" key="1">
    <source>
        <dbReference type="EMBL" id="EGD10490.1"/>
    </source>
</evidence>
<comment type="caution">
    <text evidence="1">The sequence shown here is derived from an EMBL/GenBank/DDBJ whole genome shotgun (WGS) entry which is preliminary data.</text>
</comment>
<gene>
    <name evidence="1" type="ORF">XVE_1149</name>
</gene>
<dbReference type="AlphaFoldDB" id="F0BAN2"/>
<accession>F0BAN2</accession>